<dbReference type="Pfam" id="PF16641">
    <property type="entry name" value="CLIP1_ZNF"/>
    <property type="match status" value="1"/>
</dbReference>
<keyword evidence="6" id="KW-0206">Cytoskeleton</keyword>
<feature type="coiled-coil region" evidence="7">
    <location>
        <begin position="348"/>
        <end position="425"/>
    </location>
</feature>
<proteinExistence type="predicted"/>
<dbReference type="AlphaFoldDB" id="A0A1X0RGA0"/>
<evidence type="ECO:0000256" key="3">
    <source>
        <dbReference type="ARBA" id="ARBA00022701"/>
    </source>
</evidence>
<dbReference type="PROSITE" id="PS50245">
    <property type="entry name" value="CAP_GLY_2"/>
    <property type="match status" value="1"/>
</dbReference>
<evidence type="ECO:0000256" key="7">
    <source>
        <dbReference type="SAM" id="Coils"/>
    </source>
</evidence>
<dbReference type="VEuPathDB" id="FungiDB:BCV72DRAFT_130542"/>
<evidence type="ECO:0000259" key="9">
    <source>
        <dbReference type="PROSITE" id="PS50245"/>
    </source>
</evidence>
<dbReference type="InterPro" id="IPR036859">
    <property type="entry name" value="CAP-Gly_dom_sf"/>
</dbReference>
<dbReference type="EMBL" id="KV921860">
    <property type="protein sequence ID" value="ORE11057.1"/>
    <property type="molecule type" value="Genomic_DNA"/>
</dbReference>
<dbReference type="Proteomes" id="UP000242414">
    <property type="component" value="Unassembled WGS sequence"/>
</dbReference>
<keyword evidence="3" id="KW-0493">Microtubule</keyword>
<dbReference type="SMART" id="SM01052">
    <property type="entry name" value="CAP_GLY"/>
    <property type="match status" value="1"/>
</dbReference>
<evidence type="ECO:0000256" key="1">
    <source>
        <dbReference type="ARBA" id="ARBA00004245"/>
    </source>
</evidence>
<feature type="domain" description="CAP-Gly" evidence="9">
    <location>
        <begin position="65"/>
        <end position="99"/>
    </location>
</feature>
<evidence type="ECO:0000256" key="4">
    <source>
        <dbReference type="ARBA" id="ARBA00022737"/>
    </source>
</evidence>
<sequence>MTSRIARPTIYSINKPSKRRTDEPLICNRRKTPFILGQKVRIPSLSLTGTVRYIGETKFKPNETWIGIELDVRGTGKNDGCIQGVRYFTCPPQTGLFVSAHKVEEAMKPRKSLSTKPITRQKAPPMVRSKTSDDTQQAQEEEQKDKQLKRALAAAHTQSEQYKEAALVARQYTDTLKERIDRLEKERAQEEKEHEQEMQQSAAQMDQLRAQLSDRDRTLATVEREYAELRTAHIETMQSYQQLVIRMKQEHTEAIHQKDLQMRELEKKMERWEEEREEAENEPACRRLQAQLELTTQALDREREQVQAMAAEISRLKSDVKRVHRLSTSSTLECHRLQSLLDQEIQDKRRMMDEVNAAVETQMRLEEENEQMRINLDKSRCDLADALKRLVTLEKQKIGSDDGLVEQLRQENNAWIESYQHAEQECLRWMNGGLEKCPHEWFLEQLRREEERHQQAQYAFQQTIERLTKELCDVESLVEIKVLRETELEERLEQEKRKVMALEDRVRHAIIPTPTSPVCQLKDLNVNPYCEICEEYGHDLMQCTALSDLSISKPNYLFCVNCDVFNEHSTDACPNQDETF</sequence>
<protein>
    <recommendedName>
        <fullName evidence="9">CAP-Gly domain-containing protein</fullName>
    </recommendedName>
</protein>
<comment type="subcellular location">
    <subcellularLocation>
        <location evidence="1">Cytoplasm</location>
        <location evidence="1">Cytoskeleton</location>
    </subcellularLocation>
</comment>
<keyword evidence="5 7" id="KW-0175">Coiled coil</keyword>
<dbReference type="PROSITE" id="PS00845">
    <property type="entry name" value="CAP_GLY_1"/>
    <property type="match status" value="1"/>
</dbReference>
<feature type="region of interest" description="Disordered" evidence="8">
    <location>
        <begin position="106"/>
        <end position="156"/>
    </location>
</feature>
<evidence type="ECO:0000313" key="10">
    <source>
        <dbReference type="EMBL" id="ORE11057.1"/>
    </source>
</evidence>
<dbReference type="Pfam" id="PF01302">
    <property type="entry name" value="CAP_GLY"/>
    <property type="match status" value="1"/>
</dbReference>
<reference evidence="10" key="1">
    <citation type="journal article" date="2016" name="Proc. Natl. Acad. Sci. U.S.A.">
        <title>Lipid metabolic changes in an early divergent fungus govern the establishment of a mutualistic symbiosis with endobacteria.</title>
        <authorList>
            <person name="Lastovetsky O.A."/>
            <person name="Gaspar M.L."/>
            <person name="Mondo S.J."/>
            <person name="LaButti K.M."/>
            <person name="Sandor L."/>
            <person name="Grigoriev I.V."/>
            <person name="Henry S.A."/>
            <person name="Pawlowska T.E."/>
        </authorList>
    </citation>
    <scope>NUCLEOTIDE SEQUENCE [LARGE SCALE GENOMIC DNA]</scope>
    <source>
        <strain evidence="10">ATCC 52814</strain>
    </source>
</reference>
<dbReference type="InterPro" id="IPR000938">
    <property type="entry name" value="CAP-Gly_domain"/>
</dbReference>
<organism evidence="10">
    <name type="scientific">Rhizopus microsporus var. microsporus</name>
    <dbReference type="NCBI Taxonomy" id="86635"/>
    <lineage>
        <taxon>Eukaryota</taxon>
        <taxon>Fungi</taxon>
        <taxon>Fungi incertae sedis</taxon>
        <taxon>Mucoromycota</taxon>
        <taxon>Mucoromycotina</taxon>
        <taxon>Mucoromycetes</taxon>
        <taxon>Mucorales</taxon>
        <taxon>Mucorineae</taxon>
        <taxon>Rhizopodaceae</taxon>
        <taxon>Rhizopus</taxon>
    </lineage>
</organism>
<accession>A0A1X0RGA0</accession>
<evidence type="ECO:0000256" key="8">
    <source>
        <dbReference type="SAM" id="MobiDB-lite"/>
    </source>
</evidence>
<keyword evidence="4" id="KW-0677">Repeat</keyword>
<dbReference type="Gene3D" id="2.30.30.190">
    <property type="entry name" value="CAP Gly-rich-like domain"/>
    <property type="match status" value="1"/>
</dbReference>
<evidence type="ECO:0000256" key="6">
    <source>
        <dbReference type="ARBA" id="ARBA00023212"/>
    </source>
</evidence>
<gene>
    <name evidence="10" type="ORF">BCV72DRAFT_130542</name>
</gene>
<keyword evidence="2" id="KW-0963">Cytoplasm</keyword>
<dbReference type="SUPFAM" id="SSF74924">
    <property type="entry name" value="Cap-Gly domain"/>
    <property type="match status" value="1"/>
</dbReference>
<dbReference type="PANTHER" id="PTHR18916">
    <property type="entry name" value="DYNACTIN 1-RELATED MICROTUBULE-BINDING"/>
    <property type="match status" value="1"/>
</dbReference>
<evidence type="ECO:0000256" key="5">
    <source>
        <dbReference type="ARBA" id="ARBA00023054"/>
    </source>
</evidence>
<dbReference type="GO" id="GO:0005874">
    <property type="term" value="C:microtubule"/>
    <property type="evidence" value="ECO:0007669"/>
    <property type="project" value="UniProtKB-KW"/>
</dbReference>
<dbReference type="InterPro" id="IPR032108">
    <property type="entry name" value="CLIP1_ZNF"/>
</dbReference>
<dbReference type="OrthoDB" id="2130750at2759"/>
<name>A0A1X0RGA0_RHIZD</name>
<evidence type="ECO:0000256" key="2">
    <source>
        <dbReference type="ARBA" id="ARBA00022490"/>
    </source>
</evidence>